<name>A0A0U5BN78_9MICO</name>
<organism evidence="1 2">
    <name type="scientific">Microcella alkaliphila</name>
    <dbReference type="NCBI Taxonomy" id="279828"/>
    <lineage>
        <taxon>Bacteria</taxon>
        <taxon>Bacillati</taxon>
        <taxon>Actinomycetota</taxon>
        <taxon>Actinomycetes</taxon>
        <taxon>Micrococcales</taxon>
        <taxon>Microbacteriaceae</taxon>
        <taxon>Microcella</taxon>
    </lineage>
</organism>
<reference evidence="1 2" key="2">
    <citation type="submission" date="2016-01" db="EMBL/GenBank/DDBJ databases">
        <title>Microcella alkaliphila JAM AC0309 whole genome shotgun sequence.</title>
        <authorList>
            <person name="Kurata A."/>
            <person name="Hirose Y."/>
            <person name="Kishimoto N."/>
            <person name="Kobayashi T."/>
        </authorList>
    </citation>
    <scope>NUCLEOTIDE SEQUENCE [LARGE SCALE GENOMIC DNA]</scope>
    <source>
        <strain evidence="1 2">JAM AC0309</strain>
    </source>
</reference>
<dbReference type="AlphaFoldDB" id="A0A0U5BN78"/>
<protein>
    <submittedName>
        <fullName evidence="1">Virulence protein-like protein</fullName>
    </submittedName>
</protein>
<accession>A0A0U5BN78</accession>
<dbReference type="KEGG" id="malk:MalAC0309_1446"/>
<evidence type="ECO:0000313" key="1">
    <source>
        <dbReference type="EMBL" id="BAU32299.1"/>
    </source>
</evidence>
<proteinExistence type="predicted"/>
<sequence length="68" mass="7842">MWLTQAQMAELFQTTQQNISVHLKNIHADDELDVASTHKDFLSVRRESSRDVQRTLERFNLDAVLSVG</sequence>
<dbReference type="Proteomes" id="UP000218965">
    <property type="component" value="Chromosome"/>
</dbReference>
<gene>
    <name evidence="1" type="ORF">MalAC0309_1446</name>
</gene>
<dbReference type="EMBL" id="AP017315">
    <property type="protein sequence ID" value="BAU32299.1"/>
    <property type="molecule type" value="Genomic_DNA"/>
</dbReference>
<dbReference type="PANTHER" id="PTHR35810">
    <property type="entry name" value="CYTOPLASMIC PROTEIN-RELATED"/>
    <property type="match status" value="1"/>
</dbReference>
<reference evidence="2" key="1">
    <citation type="submission" date="2015-12" db="EMBL/GenBank/DDBJ databases">
        <authorList>
            <person name="Shamseldin A."/>
            <person name="Moawad H."/>
            <person name="Abd El-Rahim W.M."/>
            <person name="Sadowsky M.J."/>
        </authorList>
    </citation>
    <scope>NUCLEOTIDE SEQUENCE [LARGE SCALE GENOMIC DNA]</scope>
    <source>
        <strain evidence="2">JAM AC0309</strain>
    </source>
</reference>
<dbReference type="PANTHER" id="PTHR35810:SF1">
    <property type="entry name" value="CYTOPLASMIC PROTEIN"/>
    <property type="match status" value="1"/>
</dbReference>
<evidence type="ECO:0000313" key="2">
    <source>
        <dbReference type="Proteomes" id="UP000218965"/>
    </source>
</evidence>